<evidence type="ECO:0000313" key="3">
    <source>
        <dbReference type="EMBL" id="KAJ5504611.1"/>
    </source>
</evidence>
<dbReference type="AlphaFoldDB" id="A0A9W9XX77"/>
<gene>
    <name evidence="3" type="ORF">N7463_007485</name>
</gene>
<name>A0A9W9XX77_9EURO</name>
<sequence>MSTPEAFSEFNTAPSNVGKEPIYGSPTLTQADLIGLLAQTQDEGDTTFPEDYTGNFGSQSGNYQFGLSENIRLETTVQSLSIKVERLVGRIDEYEERVEKASHAVMRLEDIFQCVIRREQAAMSKFGDLASRYGTLNE</sequence>
<feature type="region of interest" description="Disordered" evidence="2">
    <location>
        <begin position="1"/>
        <end position="22"/>
    </location>
</feature>
<reference evidence="3" key="1">
    <citation type="submission" date="2022-12" db="EMBL/GenBank/DDBJ databases">
        <authorList>
            <person name="Petersen C."/>
        </authorList>
    </citation>
    <scope>NUCLEOTIDE SEQUENCE</scope>
    <source>
        <strain evidence="3">IBT 29495</strain>
    </source>
</reference>
<evidence type="ECO:0000256" key="2">
    <source>
        <dbReference type="SAM" id="MobiDB-lite"/>
    </source>
</evidence>
<keyword evidence="4" id="KW-1185">Reference proteome</keyword>
<protein>
    <submittedName>
        <fullName evidence="3">Uncharacterized protein</fullName>
    </submittedName>
</protein>
<dbReference type="OrthoDB" id="4350056at2759"/>
<evidence type="ECO:0000313" key="4">
    <source>
        <dbReference type="Proteomes" id="UP001149954"/>
    </source>
</evidence>
<feature type="coiled-coil region" evidence="1">
    <location>
        <begin position="77"/>
        <end position="111"/>
    </location>
</feature>
<dbReference type="EMBL" id="JAPWDS010000003">
    <property type="protein sequence ID" value="KAJ5504611.1"/>
    <property type="molecule type" value="Genomic_DNA"/>
</dbReference>
<organism evidence="3 4">
    <name type="scientific">Penicillium fimorum</name>
    <dbReference type="NCBI Taxonomy" id="1882269"/>
    <lineage>
        <taxon>Eukaryota</taxon>
        <taxon>Fungi</taxon>
        <taxon>Dikarya</taxon>
        <taxon>Ascomycota</taxon>
        <taxon>Pezizomycotina</taxon>
        <taxon>Eurotiomycetes</taxon>
        <taxon>Eurotiomycetidae</taxon>
        <taxon>Eurotiales</taxon>
        <taxon>Aspergillaceae</taxon>
        <taxon>Penicillium</taxon>
    </lineage>
</organism>
<dbReference type="Proteomes" id="UP001149954">
    <property type="component" value="Unassembled WGS sequence"/>
</dbReference>
<keyword evidence="1" id="KW-0175">Coiled coil</keyword>
<proteinExistence type="predicted"/>
<feature type="compositionally biased region" description="Polar residues" evidence="2">
    <location>
        <begin position="1"/>
        <end position="15"/>
    </location>
</feature>
<reference evidence="3" key="2">
    <citation type="journal article" date="2023" name="IMA Fungus">
        <title>Comparative genomic study of the Penicillium genus elucidates a diverse pangenome and 15 lateral gene transfer events.</title>
        <authorList>
            <person name="Petersen C."/>
            <person name="Sorensen T."/>
            <person name="Nielsen M.R."/>
            <person name="Sondergaard T.E."/>
            <person name="Sorensen J.L."/>
            <person name="Fitzpatrick D.A."/>
            <person name="Frisvad J.C."/>
            <person name="Nielsen K.L."/>
        </authorList>
    </citation>
    <scope>NUCLEOTIDE SEQUENCE</scope>
    <source>
        <strain evidence="3">IBT 29495</strain>
    </source>
</reference>
<comment type="caution">
    <text evidence="3">The sequence shown here is derived from an EMBL/GenBank/DDBJ whole genome shotgun (WGS) entry which is preliminary data.</text>
</comment>
<accession>A0A9W9XX77</accession>
<evidence type="ECO:0000256" key="1">
    <source>
        <dbReference type="SAM" id="Coils"/>
    </source>
</evidence>